<evidence type="ECO:0000313" key="2">
    <source>
        <dbReference type="EMBL" id="SDJ49945.1"/>
    </source>
</evidence>
<gene>
    <name evidence="2" type="ORF">SAMN04490247_2102</name>
</gene>
<feature type="compositionally biased region" description="Polar residues" evidence="1">
    <location>
        <begin position="1"/>
        <end position="10"/>
    </location>
</feature>
<dbReference type="AlphaFoldDB" id="A0A1G8U9V7"/>
<sequence length="41" mass="4651">MADKNNQGKSGENRTEEQNKEYGRQGKYAKGNKENSEDDDS</sequence>
<organism evidence="2 3">
    <name type="scientific">Salimicrobium halophilum</name>
    <dbReference type="NCBI Taxonomy" id="86666"/>
    <lineage>
        <taxon>Bacteria</taxon>
        <taxon>Bacillati</taxon>
        <taxon>Bacillota</taxon>
        <taxon>Bacilli</taxon>
        <taxon>Bacillales</taxon>
        <taxon>Bacillaceae</taxon>
        <taxon>Salimicrobium</taxon>
    </lineage>
</organism>
<dbReference type="RefSeq" id="WP_281241407.1">
    <property type="nucleotide sequence ID" value="NZ_FNEV01000006.1"/>
</dbReference>
<dbReference type="Proteomes" id="UP000199225">
    <property type="component" value="Unassembled WGS sequence"/>
</dbReference>
<evidence type="ECO:0000256" key="1">
    <source>
        <dbReference type="SAM" id="MobiDB-lite"/>
    </source>
</evidence>
<dbReference type="STRING" id="86666.SAMN04490247_2102"/>
<feature type="region of interest" description="Disordered" evidence="1">
    <location>
        <begin position="1"/>
        <end position="41"/>
    </location>
</feature>
<evidence type="ECO:0000313" key="3">
    <source>
        <dbReference type="Proteomes" id="UP000199225"/>
    </source>
</evidence>
<name>A0A1G8U9V7_9BACI</name>
<keyword evidence="3" id="KW-1185">Reference proteome</keyword>
<proteinExistence type="predicted"/>
<accession>A0A1G8U9V7</accession>
<feature type="compositionally biased region" description="Basic and acidic residues" evidence="1">
    <location>
        <begin position="11"/>
        <end position="24"/>
    </location>
</feature>
<dbReference type="EMBL" id="FNEV01000006">
    <property type="protein sequence ID" value="SDJ49945.1"/>
    <property type="molecule type" value="Genomic_DNA"/>
</dbReference>
<protein>
    <submittedName>
        <fullName evidence="2">Uncharacterized protein</fullName>
    </submittedName>
</protein>
<reference evidence="3" key="1">
    <citation type="submission" date="2016-10" db="EMBL/GenBank/DDBJ databases">
        <authorList>
            <person name="Varghese N."/>
            <person name="Submissions S."/>
        </authorList>
    </citation>
    <scope>NUCLEOTIDE SEQUENCE [LARGE SCALE GENOMIC DNA]</scope>
    <source>
        <strain evidence="3">DSM 4771</strain>
    </source>
</reference>